<comment type="similarity">
    <text evidence="1">Belongs to the ABC transporter superfamily.</text>
</comment>
<proteinExistence type="inferred from homology"/>
<dbReference type="GO" id="GO:0016887">
    <property type="term" value="F:ATP hydrolysis activity"/>
    <property type="evidence" value="ECO:0007669"/>
    <property type="project" value="InterPro"/>
</dbReference>
<dbReference type="SUPFAM" id="SSF52540">
    <property type="entry name" value="P-loop containing nucleoside triphosphate hydrolases"/>
    <property type="match status" value="1"/>
</dbReference>
<keyword evidence="3" id="KW-0547">Nucleotide-binding</keyword>
<dbReference type="Pfam" id="PF00005">
    <property type="entry name" value="ABC_tran"/>
    <property type="match status" value="1"/>
</dbReference>
<evidence type="ECO:0000313" key="7">
    <source>
        <dbReference type="Proteomes" id="UP000019364"/>
    </source>
</evidence>
<evidence type="ECO:0000256" key="2">
    <source>
        <dbReference type="ARBA" id="ARBA00022448"/>
    </source>
</evidence>
<dbReference type="InterPro" id="IPR050763">
    <property type="entry name" value="ABC_transporter_ATP-binding"/>
</dbReference>
<accession>W7Z580</accession>
<dbReference type="InterPro" id="IPR003439">
    <property type="entry name" value="ABC_transporter-like_ATP-bd"/>
</dbReference>
<gene>
    <name evidence="6" type="ORF">JCM16418_3621</name>
</gene>
<dbReference type="Gene3D" id="3.40.50.300">
    <property type="entry name" value="P-loop containing nucleotide triphosphate hydrolases"/>
    <property type="match status" value="1"/>
</dbReference>
<dbReference type="Proteomes" id="UP000019364">
    <property type="component" value="Unassembled WGS sequence"/>
</dbReference>
<name>W7Z580_9BACL</name>
<keyword evidence="7" id="KW-1185">Reference proteome</keyword>
<organism evidence="6 7">
    <name type="scientific">Paenibacillus pini JCM 16418</name>
    <dbReference type="NCBI Taxonomy" id="1236976"/>
    <lineage>
        <taxon>Bacteria</taxon>
        <taxon>Bacillati</taxon>
        <taxon>Bacillota</taxon>
        <taxon>Bacilli</taxon>
        <taxon>Bacillales</taxon>
        <taxon>Paenibacillaceae</taxon>
        <taxon>Paenibacillus</taxon>
    </lineage>
</organism>
<evidence type="ECO:0000259" key="5">
    <source>
        <dbReference type="Pfam" id="PF00005"/>
    </source>
</evidence>
<comment type="caution">
    <text evidence="6">The sequence shown here is derived from an EMBL/GenBank/DDBJ whole genome shotgun (WGS) entry which is preliminary data.</text>
</comment>
<feature type="domain" description="ABC transporter" evidence="5">
    <location>
        <begin position="21"/>
        <end position="68"/>
    </location>
</feature>
<evidence type="ECO:0000256" key="1">
    <source>
        <dbReference type="ARBA" id="ARBA00005417"/>
    </source>
</evidence>
<sequence>MTSPIIVCDQVTKRYNKVNALDQLNFTIPAGRITGILGPNGCGKSTFFRALTGLVKPDKGQLQVLGRTPGWQTNQGIATYLIGHAGIQAIRRSRLLSGDNPFCLAFQWNALII</sequence>
<keyword evidence="2" id="KW-0813">Transport</keyword>
<dbReference type="EMBL" id="BAVZ01000012">
    <property type="protein sequence ID" value="GAF09479.1"/>
    <property type="molecule type" value="Genomic_DNA"/>
</dbReference>
<keyword evidence="4" id="KW-0067">ATP-binding</keyword>
<evidence type="ECO:0000256" key="4">
    <source>
        <dbReference type="ARBA" id="ARBA00022840"/>
    </source>
</evidence>
<dbReference type="eggNOG" id="COG1131">
    <property type="taxonomic scope" value="Bacteria"/>
</dbReference>
<dbReference type="InterPro" id="IPR027417">
    <property type="entry name" value="P-loop_NTPase"/>
</dbReference>
<evidence type="ECO:0000256" key="3">
    <source>
        <dbReference type="ARBA" id="ARBA00022741"/>
    </source>
</evidence>
<reference evidence="6 7" key="1">
    <citation type="journal article" date="2014" name="Genome Announc.">
        <title>Draft Genome Sequence of Paenibacillus pini JCM 16418T, Isolated from the Rhizosphere of Pine Tree.</title>
        <authorList>
            <person name="Yuki M."/>
            <person name="Oshima K."/>
            <person name="Suda W."/>
            <person name="Oshida Y."/>
            <person name="Kitamura K."/>
            <person name="Iida Y."/>
            <person name="Hattori M."/>
            <person name="Ohkuma M."/>
        </authorList>
    </citation>
    <scope>NUCLEOTIDE SEQUENCE [LARGE SCALE GENOMIC DNA]</scope>
    <source>
        <strain evidence="6 7">JCM 16418</strain>
    </source>
</reference>
<protein>
    <submittedName>
        <fullName evidence="6">ABC transporter</fullName>
    </submittedName>
</protein>
<dbReference type="STRING" id="1236976.JCM16418_3621"/>
<dbReference type="PANTHER" id="PTHR42711">
    <property type="entry name" value="ABC TRANSPORTER ATP-BINDING PROTEIN"/>
    <property type="match status" value="1"/>
</dbReference>
<dbReference type="AlphaFoldDB" id="W7Z580"/>
<dbReference type="GO" id="GO:0005524">
    <property type="term" value="F:ATP binding"/>
    <property type="evidence" value="ECO:0007669"/>
    <property type="project" value="UniProtKB-KW"/>
</dbReference>
<evidence type="ECO:0000313" key="6">
    <source>
        <dbReference type="EMBL" id="GAF09479.1"/>
    </source>
</evidence>
<dbReference type="PANTHER" id="PTHR42711:SF5">
    <property type="entry name" value="ABC TRANSPORTER ATP-BINDING PROTEIN NATA"/>
    <property type="match status" value="1"/>
</dbReference>